<keyword evidence="2" id="KW-1185">Reference proteome</keyword>
<evidence type="ECO:0000313" key="1">
    <source>
        <dbReference type="EMBL" id="CAG8555897.1"/>
    </source>
</evidence>
<gene>
    <name evidence="1" type="ORF">ACOLOM_LOCUS5041</name>
</gene>
<organism evidence="1 2">
    <name type="scientific">Acaulospora colombiana</name>
    <dbReference type="NCBI Taxonomy" id="27376"/>
    <lineage>
        <taxon>Eukaryota</taxon>
        <taxon>Fungi</taxon>
        <taxon>Fungi incertae sedis</taxon>
        <taxon>Mucoromycota</taxon>
        <taxon>Glomeromycotina</taxon>
        <taxon>Glomeromycetes</taxon>
        <taxon>Diversisporales</taxon>
        <taxon>Acaulosporaceae</taxon>
        <taxon>Acaulospora</taxon>
    </lineage>
</organism>
<reference evidence="1" key="1">
    <citation type="submission" date="2021-06" db="EMBL/GenBank/DDBJ databases">
        <authorList>
            <person name="Kallberg Y."/>
            <person name="Tangrot J."/>
            <person name="Rosling A."/>
        </authorList>
    </citation>
    <scope>NUCLEOTIDE SEQUENCE</scope>
    <source>
        <strain evidence="1">CL356</strain>
    </source>
</reference>
<dbReference type="EMBL" id="CAJVPT010008842">
    <property type="protein sequence ID" value="CAG8555897.1"/>
    <property type="molecule type" value="Genomic_DNA"/>
</dbReference>
<evidence type="ECO:0000313" key="2">
    <source>
        <dbReference type="Proteomes" id="UP000789525"/>
    </source>
</evidence>
<protein>
    <submittedName>
        <fullName evidence="1">12443_t:CDS:1</fullName>
    </submittedName>
</protein>
<proteinExistence type="predicted"/>
<accession>A0ACA9M197</accession>
<name>A0ACA9M197_9GLOM</name>
<sequence length="446" mass="50654">MSTTEKCHLLPTNVRPTHYDLTFTPNLETFRFNGREIIKLDVNEETSVIKLHANKLEITSAKIIYLVEKSELSQDVANSIKGYGITIKDAIEISFPDDAKETARLTFPVTIPSKSKAELHLEYNGELNDNLVGFYKSSYEDKFGVTRSADLSFSHIPICTYTWHLVNHFLFFSAQPKHRYLAATQFEATDARMAFPCWDEPSIKATFDITLIVPSNLTALSNMNVISENPYENNKKKVTFSTTPIMSTYAIAIPDTGSGAMENWGLITFNTTQLLFDISASDLRFKQDIAVTVAHELAHQVLMYRTFCRWDDLWLNEGFATWLEYFAVAKFYPDWDIWTQFVTEALEQGLRLDALETSSHPIQVPVEDSNQISQIFDDISYSKGASVIRMLSNSYLGEEVFLSGVRKYLDKHMYNNATTKDLWDALSEASGKDVKGFVSNWTTKVG</sequence>
<feature type="non-terminal residue" evidence="1">
    <location>
        <position position="446"/>
    </location>
</feature>
<comment type="caution">
    <text evidence="1">The sequence shown here is derived from an EMBL/GenBank/DDBJ whole genome shotgun (WGS) entry which is preliminary data.</text>
</comment>
<dbReference type="Proteomes" id="UP000789525">
    <property type="component" value="Unassembled WGS sequence"/>
</dbReference>